<gene>
    <name evidence="1" type="ORF">J2851_001163</name>
</gene>
<reference evidence="1 2" key="1">
    <citation type="submission" date="2021-03" db="EMBL/GenBank/DDBJ databases">
        <title>Genomic Encyclopedia of Type Strains, Phase III (KMG-III): the genomes of soil and plant-associated and newly described type strains.</title>
        <authorList>
            <person name="Whitman W."/>
        </authorList>
    </citation>
    <scope>NUCLEOTIDE SEQUENCE [LARGE SCALE GENOMIC DNA]</scope>
    <source>
        <strain evidence="1 2">IMMIB AFH-6</strain>
    </source>
</reference>
<organism evidence="1 2">
    <name type="scientific">Azospirillum rugosum</name>
    <dbReference type="NCBI Taxonomy" id="416170"/>
    <lineage>
        <taxon>Bacteria</taxon>
        <taxon>Pseudomonadati</taxon>
        <taxon>Pseudomonadota</taxon>
        <taxon>Alphaproteobacteria</taxon>
        <taxon>Rhodospirillales</taxon>
        <taxon>Azospirillaceae</taxon>
        <taxon>Azospirillum</taxon>
    </lineage>
</organism>
<sequence length="73" mass="7958">MAQQHLTWSFTTPLRMALEGADRSITLQYKAAGVRSGWAVVVDGRPAATYPDLCTAQDQALRLARQSPLQEAA</sequence>
<comment type="caution">
    <text evidence="1">The sequence shown here is derived from an EMBL/GenBank/DDBJ whole genome shotgun (WGS) entry which is preliminary data.</text>
</comment>
<proteinExistence type="predicted"/>
<dbReference type="EMBL" id="JAGINP010000003">
    <property type="protein sequence ID" value="MBP2291414.1"/>
    <property type="molecule type" value="Genomic_DNA"/>
</dbReference>
<protein>
    <submittedName>
        <fullName evidence="1">Uncharacterized protein</fullName>
    </submittedName>
</protein>
<evidence type="ECO:0000313" key="2">
    <source>
        <dbReference type="Proteomes" id="UP000781958"/>
    </source>
</evidence>
<name>A0ABS4SFR4_9PROT</name>
<keyword evidence="2" id="KW-1185">Reference proteome</keyword>
<dbReference type="RefSeq" id="WP_209764866.1">
    <property type="nucleotide sequence ID" value="NZ_JAGINP010000003.1"/>
</dbReference>
<dbReference type="Proteomes" id="UP000781958">
    <property type="component" value="Unassembled WGS sequence"/>
</dbReference>
<accession>A0ABS4SFR4</accession>
<evidence type="ECO:0000313" key="1">
    <source>
        <dbReference type="EMBL" id="MBP2291414.1"/>
    </source>
</evidence>